<dbReference type="EMBL" id="MT109185">
    <property type="protein sequence ID" value="QIJ31409.1"/>
    <property type="molecule type" value="Genomic_DNA"/>
</dbReference>
<organism evidence="2">
    <name type="scientific">uncultured organism</name>
    <dbReference type="NCBI Taxonomy" id="155900"/>
    <lineage>
        <taxon>unclassified sequences</taxon>
        <taxon>environmental samples</taxon>
    </lineage>
</organism>
<accession>A0A6G7MAB9</accession>
<evidence type="ECO:0000313" key="2">
    <source>
        <dbReference type="EMBL" id="QIJ31409.1"/>
    </source>
</evidence>
<dbReference type="CDD" id="cd07043">
    <property type="entry name" value="STAS_anti-anti-sigma_factors"/>
    <property type="match status" value="1"/>
</dbReference>
<feature type="domain" description="STAS" evidence="1">
    <location>
        <begin position="9"/>
        <end position="119"/>
    </location>
</feature>
<evidence type="ECO:0000259" key="1">
    <source>
        <dbReference type="PROSITE" id="PS50801"/>
    </source>
</evidence>
<dbReference type="Gene3D" id="3.30.750.24">
    <property type="entry name" value="STAS domain"/>
    <property type="match status" value="1"/>
</dbReference>
<dbReference type="PANTHER" id="PTHR33495">
    <property type="entry name" value="ANTI-SIGMA FACTOR ANTAGONIST TM_1081-RELATED-RELATED"/>
    <property type="match status" value="1"/>
</dbReference>
<name>A0A6G7MAB9_9ZZZZ</name>
<dbReference type="InterPro" id="IPR002645">
    <property type="entry name" value="STAS_dom"/>
</dbReference>
<protein>
    <submittedName>
        <fullName evidence="2">STAS domain-containing protein</fullName>
    </submittedName>
</protein>
<dbReference type="PROSITE" id="PS50801">
    <property type="entry name" value="STAS"/>
    <property type="match status" value="1"/>
</dbReference>
<dbReference type="SUPFAM" id="SSF52091">
    <property type="entry name" value="SpoIIaa-like"/>
    <property type="match status" value="1"/>
</dbReference>
<proteinExistence type="predicted"/>
<dbReference type="InterPro" id="IPR036513">
    <property type="entry name" value="STAS_dom_sf"/>
</dbReference>
<sequence>MAESSTSGLKVEVNNHEDVVVVKPLGRVIRENQDELRTQLERLISDGVSRIALNLETVDYMDSAGFGCCSYIYKLVSERPSGAVAVFGATRNLAKTWSLLRLETLIPLFTSETETLEWLRRQS</sequence>
<reference evidence="2" key="1">
    <citation type="submission" date="2020-02" db="EMBL/GenBank/DDBJ databases">
        <authorList>
            <person name="Sanka Loganathachetti D."/>
            <person name="Muthuraman S."/>
        </authorList>
    </citation>
    <scope>NUCLEOTIDE SEQUENCE</scope>
</reference>
<dbReference type="GO" id="GO:0043856">
    <property type="term" value="F:anti-sigma factor antagonist activity"/>
    <property type="evidence" value="ECO:0007669"/>
    <property type="project" value="TreeGrafter"/>
</dbReference>
<dbReference type="Pfam" id="PF01740">
    <property type="entry name" value="STAS"/>
    <property type="match status" value="1"/>
</dbReference>
<dbReference type="AlphaFoldDB" id="A0A6G7MAB9"/>